<accession>A0ABD5UV94</accession>
<dbReference type="Proteomes" id="UP001596296">
    <property type="component" value="Unassembled WGS sequence"/>
</dbReference>
<feature type="region of interest" description="Disordered" evidence="1">
    <location>
        <begin position="63"/>
        <end position="95"/>
    </location>
</feature>
<name>A0ABD5UV94_9EURY</name>
<keyword evidence="2" id="KW-0472">Membrane</keyword>
<feature type="transmembrane region" description="Helical" evidence="2">
    <location>
        <begin position="37"/>
        <end position="56"/>
    </location>
</feature>
<protein>
    <submittedName>
        <fullName evidence="3">DUF3311 domain-containing protein</fullName>
    </submittedName>
</protein>
<keyword evidence="2" id="KW-0812">Transmembrane</keyword>
<dbReference type="InterPro" id="IPR021741">
    <property type="entry name" value="DUF3311"/>
</dbReference>
<dbReference type="Pfam" id="PF11755">
    <property type="entry name" value="DUF3311"/>
    <property type="match status" value="1"/>
</dbReference>
<sequence length="95" mass="10355">MTSRDLLWIPVFAVLVAFSVPWFMWGTDAIVAGLPIWLWWHVGWMVLAAACFRRFAAGAWDRGMGLDPEVDRGRGDDVDAGSFETSGGDPGGEGP</sequence>
<keyword evidence="4" id="KW-1185">Reference proteome</keyword>
<organism evidence="3 4">
    <name type="scientific">Halopenitus salinus</name>
    <dbReference type="NCBI Taxonomy" id="1198295"/>
    <lineage>
        <taxon>Archaea</taxon>
        <taxon>Methanobacteriati</taxon>
        <taxon>Methanobacteriota</taxon>
        <taxon>Stenosarchaea group</taxon>
        <taxon>Halobacteria</taxon>
        <taxon>Halobacteriales</taxon>
        <taxon>Haloferacaceae</taxon>
        <taxon>Halopenitus</taxon>
    </lineage>
</organism>
<evidence type="ECO:0000313" key="4">
    <source>
        <dbReference type="Proteomes" id="UP001596296"/>
    </source>
</evidence>
<feature type="transmembrane region" description="Helical" evidence="2">
    <location>
        <begin position="7"/>
        <end position="25"/>
    </location>
</feature>
<dbReference type="RefSeq" id="WP_379744177.1">
    <property type="nucleotide sequence ID" value="NZ_JBHSVN010000001.1"/>
</dbReference>
<reference evidence="3 4" key="1">
    <citation type="journal article" date="2019" name="Int. J. Syst. Evol. Microbiol.">
        <title>The Global Catalogue of Microorganisms (GCM) 10K type strain sequencing project: providing services to taxonomists for standard genome sequencing and annotation.</title>
        <authorList>
            <consortium name="The Broad Institute Genomics Platform"/>
            <consortium name="The Broad Institute Genome Sequencing Center for Infectious Disease"/>
            <person name="Wu L."/>
            <person name="Ma J."/>
        </authorList>
    </citation>
    <scope>NUCLEOTIDE SEQUENCE [LARGE SCALE GENOMIC DNA]</scope>
    <source>
        <strain evidence="3 4">SKJ47</strain>
    </source>
</reference>
<comment type="caution">
    <text evidence="3">The sequence shown here is derived from an EMBL/GenBank/DDBJ whole genome shotgun (WGS) entry which is preliminary data.</text>
</comment>
<keyword evidence="2" id="KW-1133">Transmembrane helix</keyword>
<evidence type="ECO:0000256" key="2">
    <source>
        <dbReference type="SAM" id="Phobius"/>
    </source>
</evidence>
<evidence type="ECO:0000256" key="1">
    <source>
        <dbReference type="SAM" id="MobiDB-lite"/>
    </source>
</evidence>
<gene>
    <name evidence="3" type="ORF">ACFQE9_10505</name>
</gene>
<evidence type="ECO:0000313" key="3">
    <source>
        <dbReference type="EMBL" id="MFC6893028.1"/>
    </source>
</evidence>
<proteinExistence type="predicted"/>
<dbReference type="EMBL" id="JBHSXL010000009">
    <property type="protein sequence ID" value="MFC6893028.1"/>
    <property type="molecule type" value="Genomic_DNA"/>
</dbReference>
<dbReference type="AlphaFoldDB" id="A0ABD5UV94"/>